<comment type="caution">
    <text evidence="2">The sequence shown here is derived from an EMBL/GenBank/DDBJ whole genome shotgun (WGS) entry which is preliminary data.</text>
</comment>
<evidence type="ECO:0000313" key="2">
    <source>
        <dbReference type="EMBL" id="NKY48658.1"/>
    </source>
</evidence>
<dbReference type="EMBL" id="JAAXOP010000001">
    <property type="protein sequence ID" value="NKY48658.1"/>
    <property type="molecule type" value="Genomic_DNA"/>
</dbReference>
<gene>
    <name evidence="2" type="ORF">HGA08_00345</name>
</gene>
<feature type="transmembrane region" description="Helical" evidence="1">
    <location>
        <begin position="112"/>
        <end position="133"/>
    </location>
</feature>
<proteinExistence type="predicted"/>
<keyword evidence="1" id="KW-1133">Transmembrane helix</keyword>
<dbReference type="CDD" id="cd07821">
    <property type="entry name" value="PYR_PYL_RCAR_like"/>
    <property type="match status" value="1"/>
</dbReference>
<dbReference type="Proteomes" id="UP000565711">
    <property type="component" value="Unassembled WGS sequence"/>
</dbReference>
<evidence type="ECO:0000256" key="1">
    <source>
        <dbReference type="SAM" id="Phobius"/>
    </source>
</evidence>
<sequence>MRTLDVERIVRAPRVDVFDWISDATNYQRVPVIRRVTPVRPGNISEHGIGAVRLLVTPLLRLTEEMVDYDPPTCFRYRILKSFPPLGHQTGEVTFDDHPSGTRVRWKSQIEFATPLFAAAWTMALLPVVYLGLHSVLSTADQELRRD</sequence>
<name>A0A846XU76_9NOCA</name>
<accession>A0A846XU76</accession>
<reference evidence="2 3" key="1">
    <citation type="submission" date="2020-04" db="EMBL/GenBank/DDBJ databases">
        <title>MicrobeNet Type strains.</title>
        <authorList>
            <person name="Nicholson A.C."/>
        </authorList>
    </citation>
    <scope>NUCLEOTIDE SEQUENCE [LARGE SCALE GENOMIC DNA]</scope>
    <source>
        <strain evidence="2 3">JCM 12354</strain>
    </source>
</reference>
<dbReference type="SUPFAM" id="SSF55961">
    <property type="entry name" value="Bet v1-like"/>
    <property type="match status" value="1"/>
</dbReference>
<dbReference type="InterPro" id="IPR019587">
    <property type="entry name" value="Polyketide_cyclase/dehydratase"/>
</dbReference>
<dbReference type="Gene3D" id="3.30.530.20">
    <property type="match status" value="1"/>
</dbReference>
<dbReference type="InterPro" id="IPR023393">
    <property type="entry name" value="START-like_dom_sf"/>
</dbReference>
<protein>
    <submittedName>
        <fullName evidence="2">SRPBCC family protein</fullName>
    </submittedName>
</protein>
<evidence type="ECO:0000313" key="3">
    <source>
        <dbReference type="Proteomes" id="UP000565711"/>
    </source>
</evidence>
<keyword evidence="1" id="KW-0812">Transmembrane</keyword>
<dbReference type="AlphaFoldDB" id="A0A846XU76"/>
<organism evidence="2 3">
    <name type="scientific">Nocardia vermiculata</name>
    <dbReference type="NCBI Taxonomy" id="257274"/>
    <lineage>
        <taxon>Bacteria</taxon>
        <taxon>Bacillati</taxon>
        <taxon>Actinomycetota</taxon>
        <taxon>Actinomycetes</taxon>
        <taxon>Mycobacteriales</taxon>
        <taxon>Nocardiaceae</taxon>
        <taxon>Nocardia</taxon>
    </lineage>
</organism>
<keyword evidence="3" id="KW-1185">Reference proteome</keyword>
<dbReference type="RefSeq" id="WP_067870414.1">
    <property type="nucleotide sequence ID" value="NZ_JAAXOP010000001.1"/>
</dbReference>
<keyword evidence="1" id="KW-0472">Membrane</keyword>
<dbReference type="Pfam" id="PF10604">
    <property type="entry name" value="Polyketide_cyc2"/>
    <property type="match status" value="1"/>
</dbReference>